<dbReference type="InterPro" id="IPR012951">
    <property type="entry name" value="BBE"/>
</dbReference>
<dbReference type="InterPro" id="IPR016166">
    <property type="entry name" value="FAD-bd_PCMH"/>
</dbReference>
<dbReference type="PANTHER" id="PTHR42973">
    <property type="entry name" value="BINDING OXIDOREDUCTASE, PUTATIVE (AFU_ORTHOLOGUE AFUA_1G17690)-RELATED"/>
    <property type="match status" value="1"/>
</dbReference>
<dbReference type="PANTHER" id="PTHR42973:SF39">
    <property type="entry name" value="FAD-BINDING PCMH-TYPE DOMAIN-CONTAINING PROTEIN"/>
    <property type="match status" value="1"/>
</dbReference>
<keyword evidence="6" id="KW-0732">Signal</keyword>
<gene>
    <name evidence="8" type="ORF">CC86DRAFT_349523</name>
</gene>
<evidence type="ECO:0000259" key="7">
    <source>
        <dbReference type="PROSITE" id="PS51387"/>
    </source>
</evidence>
<feature type="domain" description="FAD-binding PCMH-type" evidence="7">
    <location>
        <begin position="125"/>
        <end position="310"/>
    </location>
</feature>
<evidence type="ECO:0000313" key="9">
    <source>
        <dbReference type="Proteomes" id="UP000799424"/>
    </source>
</evidence>
<evidence type="ECO:0000256" key="3">
    <source>
        <dbReference type="ARBA" id="ARBA00022630"/>
    </source>
</evidence>
<name>A0A6A7A143_9PLEO</name>
<dbReference type="OrthoDB" id="9983560at2759"/>
<dbReference type="EMBL" id="MU006225">
    <property type="protein sequence ID" value="KAF2826598.1"/>
    <property type="molecule type" value="Genomic_DNA"/>
</dbReference>
<dbReference type="Gene3D" id="3.30.465.10">
    <property type="match status" value="2"/>
</dbReference>
<dbReference type="InterPro" id="IPR006094">
    <property type="entry name" value="Oxid_FAD_bind_N"/>
</dbReference>
<keyword evidence="5" id="KW-0560">Oxidoreductase</keyword>
<dbReference type="InterPro" id="IPR050416">
    <property type="entry name" value="FAD-linked_Oxidoreductase"/>
</dbReference>
<feature type="chain" id="PRO_5025684964" evidence="6">
    <location>
        <begin position="35"/>
        <end position="596"/>
    </location>
</feature>
<evidence type="ECO:0000256" key="6">
    <source>
        <dbReference type="SAM" id="SignalP"/>
    </source>
</evidence>
<evidence type="ECO:0000256" key="1">
    <source>
        <dbReference type="ARBA" id="ARBA00001974"/>
    </source>
</evidence>
<dbReference type="SUPFAM" id="SSF56176">
    <property type="entry name" value="FAD-binding/transporter-associated domain-like"/>
    <property type="match status" value="1"/>
</dbReference>
<dbReference type="AlphaFoldDB" id="A0A6A7A143"/>
<dbReference type="GO" id="GO:0071949">
    <property type="term" value="F:FAD binding"/>
    <property type="evidence" value="ECO:0007669"/>
    <property type="project" value="InterPro"/>
</dbReference>
<comment type="cofactor">
    <cofactor evidence="1">
        <name>FAD</name>
        <dbReference type="ChEBI" id="CHEBI:57692"/>
    </cofactor>
</comment>
<dbReference type="GO" id="GO:0016491">
    <property type="term" value="F:oxidoreductase activity"/>
    <property type="evidence" value="ECO:0007669"/>
    <property type="project" value="UniProtKB-KW"/>
</dbReference>
<evidence type="ECO:0000256" key="4">
    <source>
        <dbReference type="ARBA" id="ARBA00022827"/>
    </source>
</evidence>
<keyword evidence="9" id="KW-1185">Reference proteome</keyword>
<dbReference type="Proteomes" id="UP000799424">
    <property type="component" value="Unassembled WGS sequence"/>
</dbReference>
<proteinExistence type="inferred from homology"/>
<dbReference type="Pfam" id="PF08031">
    <property type="entry name" value="BBE"/>
    <property type="match status" value="1"/>
</dbReference>
<protein>
    <submittedName>
        <fullName evidence="8">FAD-binding domain-containing protein</fullName>
    </submittedName>
</protein>
<evidence type="ECO:0000256" key="5">
    <source>
        <dbReference type="ARBA" id="ARBA00023002"/>
    </source>
</evidence>
<organism evidence="8 9">
    <name type="scientific">Ophiobolus disseminans</name>
    <dbReference type="NCBI Taxonomy" id="1469910"/>
    <lineage>
        <taxon>Eukaryota</taxon>
        <taxon>Fungi</taxon>
        <taxon>Dikarya</taxon>
        <taxon>Ascomycota</taxon>
        <taxon>Pezizomycotina</taxon>
        <taxon>Dothideomycetes</taxon>
        <taxon>Pleosporomycetidae</taxon>
        <taxon>Pleosporales</taxon>
        <taxon>Pleosporineae</taxon>
        <taxon>Phaeosphaeriaceae</taxon>
        <taxon>Ophiobolus</taxon>
    </lineage>
</organism>
<dbReference type="PROSITE" id="PS51387">
    <property type="entry name" value="FAD_PCMH"/>
    <property type="match status" value="1"/>
</dbReference>
<accession>A0A6A7A143</accession>
<reference evidence="8" key="1">
    <citation type="journal article" date="2020" name="Stud. Mycol.">
        <title>101 Dothideomycetes genomes: a test case for predicting lifestyles and emergence of pathogens.</title>
        <authorList>
            <person name="Haridas S."/>
            <person name="Albert R."/>
            <person name="Binder M."/>
            <person name="Bloem J."/>
            <person name="Labutti K."/>
            <person name="Salamov A."/>
            <person name="Andreopoulos B."/>
            <person name="Baker S."/>
            <person name="Barry K."/>
            <person name="Bills G."/>
            <person name="Bluhm B."/>
            <person name="Cannon C."/>
            <person name="Castanera R."/>
            <person name="Culley D."/>
            <person name="Daum C."/>
            <person name="Ezra D."/>
            <person name="Gonzalez J."/>
            <person name="Henrissat B."/>
            <person name="Kuo A."/>
            <person name="Liang C."/>
            <person name="Lipzen A."/>
            <person name="Lutzoni F."/>
            <person name="Magnuson J."/>
            <person name="Mondo S."/>
            <person name="Nolan M."/>
            <person name="Ohm R."/>
            <person name="Pangilinan J."/>
            <person name="Park H.-J."/>
            <person name="Ramirez L."/>
            <person name="Alfaro M."/>
            <person name="Sun H."/>
            <person name="Tritt A."/>
            <person name="Yoshinaga Y."/>
            <person name="Zwiers L.-H."/>
            <person name="Turgeon B."/>
            <person name="Goodwin S."/>
            <person name="Spatafora J."/>
            <person name="Crous P."/>
            <person name="Grigoriev I."/>
        </authorList>
    </citation>
    <scope>NUCLEOTIDE SEQUENCE</scope>
    <source>
        <strain evidence="8">CBS 113818</strain>
    </source>
</reference>
<dbReference type="Pfam" id="PF01565">
    <property type="entry name" value="FAD_binding_4"/>
    <property type="match status" value="1"/>
</dbReference>
<dbReference type="InterPro" id="IPR016169">
    <property type="entry name" value="FAD-bd_PCMH_sub2"/>
</dbReference>
<keyword evidence="4" id="KW-0274">FAD</keyword>
<sequence>MNFVACYTPTHRKRMKVSLIYFLLGLAAVTSARCRCGPNDGCWPSQAVWEDLNDQVDGRLIKTEPLARSCYPGPDEDRTACASVVNNWSNQDFHTTEPLGLAYPVNITCPPVNYTSGATPKSCTLGSNPRYAVNATTTEHIQRTIAFAREHNIRLVTKSTGHDINGRSDGFGSLELWLRYHRNGIDFQPSFSPFNGCTKSAWNGSAIKIGGAYQWRDVHVVAKEHNVIMVGGGSLSVGAVGGWATGGGHGPATRNYGMGADQILEVEVVLADGIVVTANACENSDLYKAFRGGGPGYAVALSFTMKAHPNVAVIAVQRLEIVPINKNVSALLDAVAVLFQQYPAMNDAGFAGYGYWFLNSLSPIFGNTSIGYYHDFWTIGKTIAEAKAAFAPMHKELERLDVVIRVNETYKQYPSYWPMYDTESGLGGPVGSEAALTSRLFSASSVSNFSKVRTYIEIASGSPQDFVSNVLLLVSPQRIGLDPYSSLHTAWRTSAFAHIVGWGWAPGSSEQVKAYVRNNVTNVKGRAQKVLAPRTGGYMNEGDRLDPEWRETFYGEGYGELLGVKGKYDPEGVFYCPTCVGSEGWVDEGKGGLCRV</sequence>
<evidence type="ECO:0000256" key="2">
    <source>
        <dbReference type="ARBA" id="ARBA00005466"/>
    </source>
</evidence>
<comment type="similarity">
    <text evidence="2">Belongs to the oxygen-dependent FAD-linked oxidoreductase family.</text>
</comment>
<feature type="signal peptide" evidence="6">
    <location>
        <begin position="1"/>
        <end position="34"/>
    </location>
</feature>
<keyword evidence="3" id="KW-0285">Flavoprotein</keyword>
<dbReference type="InterPro" id="IPR036318">
    <property type="entry name" value="FAD-bd_PCMH-like_sf"/>
</dbReference>
<evidence type="ECO:0000313" key="8">
    <source>
        <dbReference type="EMBL" id="KAF2826598.1"/>
    </source>
</evidence>